<dbReference type="Proteomes" id="UP001500956">
    <property type="component" value="Unassembled WGS sequence"/>
</dbReference>
<dbReference type="InterPro" id="IPR036388">
    <property type="entry name" value="WH-like_DNA-bd_sf"/>
</dbReference>
<protein>
    <submittedName>
        <fullName evidence="6">IclR family transcriptional regulator</fullName>
    </submittedName>
</protein>
<dbReference type="InterPro" id="IPR005471">
    <property type="entry name" value="Tscrpt_reg_IclR_N"/>
</dbReference>
<gene>
    <name evidence="6" type="ORF">GCM10023216_22020</name>
</gene>
<dbReference type="PANTHER" id="PTHR30136">
    <property type="entry name" value="HELIX-TURN-HELIX TRANSCRIPTIONAL REGULATOR, ICLR FAMILY"/>
    <property type="match status" value="1"/>
</dbReference>
<dbReference type="SUPFAM" id="SSF55781">
    <property type="entry name" value="GAF domain-like"/>
    <property type="match status" value="1"/>
</dbReference>
<dbReference type="Gene3D" id="3.30.450.40">
    <property type="match status" value="1"/>
</dbReference>
<dbReference type="Pfam" id="PF09339">
    <property type="entry name" value="HTH_IclR"/>
    <property type="match status" value="1"/>
</dbReference>
<reference evidence="7" key="1">
    <citation type="journal article" date="2019" name="Int. J. Syst. Evol. Microbiol.">
        <title>The Global Catalogue of Microorganisms (GCM) 10K type strain sequencing project: providing services to taxonomists for standard genome sequencing and annotation.</title>
        <authorList>
            <consortium name="The Broad Institute Genomics Platform"/>
            <consortium name="The Broad Institute Genome Sequencing Center for Infectious Disease"/>
            <person name="Wu L."/>
            <person name="Ma J."/>
        </authorList>
    </citation>
    <scope>NUCLEOTIDE SEQUENCE [LARGE SCALE GENOMIC DNA]</scope>
    <source>
        <strain evidence="7">JCM 18063</strain>
    </source>
</reference>
<feature type="domain" description="IclR-ED" evidence="5">
    <location>
        <begin position="77"/>
        <end position="260"/>
    </location>
</feature>
<evidence type="ECO:0000259" key="4">
    <source>
        <dbReference type="PROSITE" id="PS51077"/>
    </source>
</evidence>
<keyword evidence="1" id="KW-0805">Transcription regulation</keyword>
<dbReference type="InterPro" id="IPR014757">
    <property type="entry name" value="Tscrpt_reg_IclR_C"/>
</dbReference>
<dbReference type="SMART" id="SM00346">
    <property type="entry name" value="HTH_ICLR"/>
    <property type="match status" value="1"/>
</dbReference>
<dbReference type="InterPro" id="IPR050707">
    <property type="entry name" value="HTH_MetabolicPath_Reg"/>
</dbReference>
<feature type="domain" description="HTH iclR-type" evidence="4">
    <location>
        <begin position="15"/>
        <end position="76"/>
    </location>
</feature>
<dbReference type="PROSITE" id="PS51077">
    <property type="entry name" value="HTH_ICLR"/>
    <property type="match status" value="1"/>
</dbReference>
<dbReference type="RefSeq" id="WP_172150461.1">
    <property type="nucleotide sequence ID" value="NZ_BAABID010000009.1"/>
</dbReference>
<dbReference type="Pfam" id="PF01614">
    <property type="entry name" value="IclR_C"/>
    <property type="match status" value="1"/>
</dbReference>
<evidence type="ECO:0000313" key="6">
    <source>
        <dbReference type="EMBL" id="GAA4729985.1"/>
    </source>
</evidence>
<dbReference type="EMBL" id="BAABID010000009">
    <property type="protein sequence ID" value="GAA4729985.1"/>
    <property type="molecule type" value="Genomic_DNA"/>
</dbReference>
<dbReference type="InterPro" id="IPR036390">
    <property type="entry name" value="WH_DNA-bd_sf"/>
</dbReference>
<comment type="caution">
    <text evidence="6">The sequence shown here is derived from an EMBL/GenBank/DDBJ whole genome shotgun (WGS) entry which is preliminary data.</text>
</comment>
<proteinExistence type="predicted"/>
<dbReference type="SUPFAM" id="SSF46785">
    <property type="entry name" value="Winged helix' DNA-binding domain"/>
    <property type="match status" value="1"/>
</dbReference>
<dbReference type="PANTHER" id="PTHR30136:SF24">
    <property type="entry name" value="HTH-TYPE TRANSCRIPTIONAL REPRESSOR ALLR"/>
    <property type="match status" value="1"/>
</dbReference>
<evidence type="ECO:0000259" key="5">
    <source>
        <dbReference type="PROSITE" id="PS51078"/>
    </source>
</evidence>
<organism evidence="6 7">
    <name type="scientific">Isoptericola chiayiensis</name>
    <dbReference type="NCBI Taxonomy" id="579446"/>
    <lineage>
        <taxon>Bacteria</taxon>
        <taxon>Bacillati</taxon>
        <taxon>Actinomycetota</taxon>
        <taxon>Actinomycetes</taxon>
        <taxon>Micrococcales</taxon>
        <taxon>Promicromonosporaceae</taxon>
        <taxon>Isoptericola</taxon>
    </lineage>
</organism>
<dbReference type="PROSITE" id="PS51078">
    <property type="entry name" value="ICLR_ED"/>
    <property type="match status" value="1"/>
</dbReference>
<dbReference type="InterPro" id="IPR029016">
    <property type="entry name" value="GAF-like_dom_sf"/>
</dbReference>
<evidence type="ECO:0000313" key="7">
    <source>
        <dbReference type="Proteomes" id="UP001500956"/>
    </source>
</evidence>
<sequence>MAESSAGRATRDGAVQSVDRAAAILELLARTGELGVSEIARELGVHRSTAFRLLATLEAHDLVEQEERRGTYVLGVGLLRLAGRVTRRMDLATDARAVCDDVTAEVDETSNVAILDDGAAVNITQTTSSQHVGVARQYVGQRTPLHATSTGKVLLAHAGDDVVERVLAGPLEVCTDRTIADPAALREELATIRRRGWAAAVAEWEQDTNALAVPVHGTGGRVVAALSVTAPSFRLTPEGFEETAAVLTRHAAGLSARLGA</sequence>
<dbReference type="Gene3D" id="1.10.10.10">
    <property type="entry name" value="Winged helix-like DNA-binding domain superfamily/Winged helix DNA-binding domain"/>
    <property type="match status" value="1"/>
</dbReference>
<name>A0ABP8YH01_9MICO</name>
<keyword evidence="2" id="KW-0238">DNA-binding</keyword>
<evidence type="ECO:0000256" key="3">
    <source>
        <dbReference type="ARBA" id="ARBA00023163"/>
    </source>
</evidence>
<evidence type="ECO:0000256" key="2">
    <source>
        <dbReference type="ARBA" id="ARBA00023125"/>
    </source>
</evidence>
<keyword evidence="7" id="KW-1185">Reference proteome</keyword>
<evidence type="ECO:0000256" key="1">
    <source>
        <dbReference type="ARBA" id="ARBA00023015"/>
    </source>
</evidence>
<accession>A0ABP8YH01</accession>
<keyword evidence="3" id="KW-0804">Transcription</keyword>